<dbReference type="GO" id="GO:0030170">
    <property type="term" value="F:pyridoxal phosphate binding"/>
    <property type="evidence" value="ECO:0007669"/>
    <property type="project" value="InterPro"/>
</dbReference>
<dbReference type="InterPro" id="IPR015422">
    <property type="entry name" value="PyrdxlP-dep_Trfase_small"/>
</dbReference>
<accession>A0A509MFF1</accession>
<comment type="cofactor">
    <cofactor evidence="1">
        <name>pyridoxal 5'-phosphate</name>
        <dbReference type="ChEBI" id="CHEBI:597326"/>
    </cofactor>
</comment>
<dbReference type="GO" id="GO:0042802">
    <property type="term" value="F:identical protein binding"/>
    <property type="evidence" value="ECO:0007669"/>
    <property type="project" value="TreeGrafter"/>
</dbReference>
<dbReference type="InterPro" id="IPR005814">
    <property type="entry name" value="Aminotrans_3"/>
</dbReference>
<dbReference type="RefSeq" id="WP_331851707.1">
    <property type="nucleotide sequence ID" value="NZ_CP018002.1"/>
</dbReference>
<dbReference type="PROSITE" id="PS00600">
    <property type="entry name" value="AA_TRANSFER_CLASS_3"/>
    <property type="match status" value="1"/>
</dbReference>
<dbReference type="SUPFAM" id="SSF53383">
    <property type="entry name" value="PLP-dependent transferases"/>
    <property type="match status" value="1"/>
</dbReference>
<evidence type="ECO:0000256" key="4">
    <source>
        <dbReference type="ARBA" id="ARBA00022898"/>
    </source>
</evidence>
<dbReference type="Gene3D" id="3.90.1150.10">
    <property type="entry name" value="Aspartate Aminotransferase, domain 1"/>
    <property type="match status" value="1"/>
</dbReference>
<dbReference type="GO" id="GO:0008483">
    <property type="term" value="F:transaminase activity"/>
    <property type="evidence" value="ECO:0007669"/>
    <property type="project" value="UniProtKB-KW"/>
</dbReference>
<keyword evidence="3" id="KW-0808">Transferase</keyword>
<dbReference type="PANTHER" id="PTHR11986">
    <property type="entry name" value="AMINOTRANSFERASE CLASS III"/>
    <property type="match status" value="1"/>
</dbReference>
<evidence type="ECO:0000256" key="2">
    <source>
        <dbReference type="ARBA" id="ARBA00022576"/>
    </source>
</evidence>
<reference evidence="6 7" key="1">
    <citation type="submission" date="2016-09" db="EMBL/GenBank/DDBJ databases">
        <authorList>
            <person name="Laine KS P."/>
        </authorList>
    </citation>
    <scope>NUCLEOTIDE SEQUENCE [LARGE SCALE GENOMIC DNA]</scope>
    <source>
        <strain evidence="6">PFRJS-23</strain>
    </source>
</reference>
<keyword evidence="2" id="KW-0032">Aminotransferase</keyword>
<dbReference type="CDD" id="cd00610">
    <property type="entry name" value="OAT_like"/>
    <property type="match status" value="1"/>
</dbReference>
<dbReference type="InterPro" id="IPR015424">
    <property type="entry name" value="PyrdxlP-dep_Trfase"/>
</dbReference>
<dbReference type="AlphaFoldDB" id="A0A509MFF1"/>
<dbReference type="Proteomes" id="UP000250080">
    <property type="component" value="Chromosome I"/>
</dbReference>
<evidence type="ECO:0000313" key="6">
    <source>
        <dbReference type="EMBL" id="SCQ77626.1"/>
    </source>
</evidence>
<evidence type="ECO:0000313" key="7">
    <source>
        <dbReference type="Proteomes" id="UP000250080"/>
    </source>
</evidence>
<evidence type="ECO:0000256" key="5">
    <source>
        <dbReference type="RuleBase" id="RU003560"/>
    </source>
</evidence>
<name>A0A509MFF1_9ACTN</name>
<evidence type="ECO:0000256" key="3">
    <source>
        <dbReference type="ARBA" id="ARBA00022679"/>
    </source>
</evidence>
<evidence type="ECO:0000256" key="1">
    <source>
        <dbReference type="ARBA" id="ARBA00001933"/>
    </source>
</evidence>
<dbReference type="Pfam" id="PF00202">
    <property type="entry name" value="Aminotran_3"/>
    <property type="match status" value="1"/>
</dbReference>
<sequence length="303" mass="32271">MSPPRAPPARVFFANSGTEANEAAFKATRMTGRKKIVAMIGSFHGRSMGSLAITYNEHYRKPFEPLPGEIIWTPYGDVAALEKVVDDTVAAVVTEPIQGENGVIEPPDDFLPAVRRITAEHGALMWIDEVQTGMGRCGEWFAHQRLDVVPDLISVAKGLGNGFPMGACIALGPAADLFGPGEHGTTFGGNPVACAAGLAVISYIKSHDLLDHVKQMGLRLADKVMSLDDPRIATVRGRGLLRGIVLTKPLGAEAAAAALEAGWIINSPRPSVLRIAPPLIVTAEQIDEFVDVLPSLLDAAENR</sequence>
<organism evidence="6 7">
    <name type="scientific">Propionibacterium freudenreichii</name>
    <dbReference type="NCBI Taxonomy" id="1744"/>
    <lineage>
        <taxon>Bacteria</taxon>
        <taxon>Bacillati</taxon>
        <taxon>Actinomycetota</taxon>
        <taxon>Actinomycetes</taxon>
        <taxon>Propionibacteriales</taxon>
        <taxon>Propionibacteriaceae</taxon>
        <taxon>Propionibacterium</taxon>
    </lineage>
</organism>
<keyword evidence="4 5" id="KW-0663">Pyridoxal phosphate</keyword>
<dbReference type="PANTHER" id="PTHR11986:SF79">
    <property type="entry name" value="ACETYLORNITHINE AMINOTRANSFERASE, MITOCHONDRIAL"/>
    <property type="match status" value="1"/>
</dbReference>
<protein>
    <submittedName>
        <fullName evidence="6">Acetylornithine transaminase</fullName>
    </submittedName>
</protein>
<comment type="similarity">
    <text evidence="5">Belongs to the class-III pyridoxal-phosphate-dependent aminotransferase family.</text>
</comment>
<dbReference type="InterPro" id="IPR049704">
    <property type="entry name" value="Aminotrans_3_PPA_site"/>
</dbReference>
<dbReference type="Gene3D" id="3.40.640.10">
    <property type="entry name" value="Type I PLP-dependent aspartate aminotransferase-like (Major domain)"/>
    <property type="match status" value="1"/>
</dbReference>
<dbReference type="InterPro" id="IPR015421">
    <property type="entry name" value="PyrdxlP-dep_Trfase_major"/>
</dbReference>
<dbReference type="EMBL" id="LT618793">
    <property type="protein sequence ID" value="SCQ77626.1"/>
    <property type="molecule type" value="Genomic_DNA"/>
</dbReference>
<gene>
    <name evidence="6" type="ORF">PFR_JS23_873</name>
</gene>
<dbReference type="InterPro" id="IPR050103">
    <property type="entry name" value="Class-III_PLP-dep_AT"/>
</dbReference>
<proteinExistence type="inferred from homology"/>
<dbReference type="FunFam" id="3.40.640.10:FF:000004">
    <property type="entry name" value="Acetylornithine aminotransferase"/>
    <property type="match status" value="1"/>
</dbReference>